<dbReference type="Pfam" id="PF00425">
    <property type="entry name" value="Chorismate_bind"/>
    <property type="match status" value="1"/>
</dbReference>
<name>A0A6S6WNN9_9GAMM</name>
<evidence type="ECO:0000256" key="2">
    <source>
        <dbReference type="ARBA" id="ARBA00022679"/>
    </source>
</evidence>
<evidence type="ECO:0000259" key="4">
    <source>
        <dbReference type="Pfam" id="PF00425"/>
    </source>
</evidence>
<dbReference type="RefSeq" id="WP_246194724.1">
    <property type="nucleotide sequence ID" value="NZ_CADCXY010000001.1"/>
</dbReference>
<keyword evidence="6" id="KW-0032">Aminotransferase</keyword>
<dbReference type="EC" id="2.6.1.85" evidence="1"/>
<dbReference type="AlphaFoldDB" id="A0A6S6WNN9"/>
<dbReference type="PANTHER" id="PTHR11236:SF50">
    <property type="entry name" value="AMINODEOXYCHORISMATE SYNTHASE COMPONENT 1"/>
    <property type="match status" value="1"/>
</dbReference>
<reference evidence="6 7" key="1">
    <citation type="submission" date="2020-02" db="EMBL/GenBank/DDBJ databases">
        <authorList>
            <person name="Rodrigo-Torres L."/>
            <person name="Arahal R. D."/>
            <person name="Lucena T."/>
        </authorList>
    </citation>
    <scope>NUCLEOTIDE SEQUENCE [LARGE SCALE GENOMIC DNA]</scope>
    <source>
        <strain evidence="6 7">CECT 9734</strain>
    </source>
</reference>
<evidence type="ECO:0000259" key="5">
    <source>
        <dbReference type="Pfam" id="PF04715"/>
    </source>
</evidence>
<dbReference type="PRINTS" id="PR00095">
    <property type="entry name" value="ANTSNTHASEI"/>
</dbReference>
<dbReference type="SUPFAM" id="SSF56322">
    <property type="entry name" value="ADC synthase"/>
    <property type="match status" value="1"/>
</dbReference>
<dbReference type="PANTHER" id="PTHR11236">
    <property type="entry name" value="AMINOBENZOATE/ANTHRANILATE SYNTHASE"/>
    <property type="match status" value="1"/>
</dbReference>
<dbReference type="InterPro" id="IPR006805">
    <property type="entry name" value="Anth_synth_I_N"/>
</dbReference>
<sequence length="441" mass="48500">MSITAVVVDLKSDFNTLFSAVADEPWALFLDSCDHPNSRYDFIFRQPEQVLTDITDWPQALQSLLAQLPDYQGPSKVPFQGGLAGAFSYDAGRALEQLPNHADSDIALPDIAIGLYSQALVRCRQTHTTWLVAPAQQLAELEQFWHAQQQNDAATYNFQLTSAWQSNMTAADYQAKFNQVQDYLHSGDCYQINLAQRFKASFNGDAWAAYQYLREANKAPFSAFMRLPQGALLSHSPERFLHVSPAGSVQTKPIKGTRPRGDSEASDQALADELRSATKDRAENVMIVDLLRNDLSKVCLPSSVNVPKLFAIESYPAVHHLVSTVEGQLQANATALDLIAACFPGGSITGAPKIRAMEIIDELEPQRRSFYCGSFGYISQHGESDTNIAIRTLVASSEHIYCWAGGGLVVDSNGEEEYQETLDKVAKIVPVLAATQESSES</sequence>
<keyword evidence="2 6" id="KW-0808">Transferase</keyword>
<dbReference type="InterPro" id="IPR019999">
    <property type="entry name" value="Anth_synth_I-like"/>
</dbReference>
<dbReference type="GO" id="GO:0046820">
    <property type="term" value="F:4-amino-4-deoxychorismate synthase activity"/>
    <property type="evidence" value="ECO:0007669"/>
    <property type="project" value="UniProtKB-EC"/>
</dbReference>
<accession>A0A6S6WNN9</accession>
<keyword evidence="7" id="KW-1185">Reference proteome</keyword>
<dbReference type="GO" id="GO:0009396">
    <property type="term" value="P:folic acid-containing compound biosynthetic process"/>
    <property type="evidence" value="ECO:0007669"/>
    <property type="project" value="InterPro"/>
</dbReference>
<dbReference type="GO" id="GO:0000162">
    <property type="term" value="P:L-tryptophan biosynthetic process"/>
    <property type="evidence" value="ECO:0007669"/>
    <property type="project" value="TreeGrafter"/>
</dbReference>
<evidence type="ECO:0000313" key="7">
    <source>
        <dbReference type="Proteomes" id="UP000481517"/>
    </source>
</evidence>
<feature type="region of interest" description="Disordered" evidence="3">
    <location>
        <begin position="247"/>
        <end position="268"/>
    </location>
</feature>
<feature type="domain" description="Chorismate-utilising enzyme C-terminal" evidence="4">
    <location>
        <begin position="171"/>
        <end position="424"/>
    </location>
</feature>
<dbReference type="InterPro" id="IPR005802">
    <property type="entry name" value="ADC_synth_comp_1"/>
</dbReference>
<dbReference type="EMBL" id="CADCXY010000001">
    <property type="protein sequence ID" value="CAB0150359.1"/>
    <property type="molecule type" value="Genomic_DNA"/>
</dbReference>
<organism evidence="6 7">
    <name type="scientific">Pseudidiomarina piscicola</name>
    <dbReference type="NCBI Taxonomy" id="2614830"/>
    <lineage>
        <taxon>Bacteria</taxon>
        <taxon>Pseudomonadati</taxon>
        <taxon>Pseudomonadota</taxon>
        <taxon>Gammaproteobacteria</taxon>
        <taxon>Alteromonadales</taxon>
        <taxon>Idiomarinaceae</taxon>
        <taxon>Pseudidiomarina</taxon>
    </lineage>
</organism>
<dbReference type="InterPro" id="IPR015890">
    <property type="entry name" value="Chorismate_C"/>
</dbReference>
<evidence type="ECO:0000256" key="3">
    <source>
        <dbReference type="SAM" id="MobiDB-lite"/>
    </source>
</evidence>
<evidence type="ECO:0000313" key="6">
    <source>
        <dbReference type="EMBL" id="CAB0150359.1"/>
    </source>
</evidence>
<dbReference type="Pfam" id="PF04715">
    <property type="entry name" value="Anth_synt_I_N"/>
    <property type="match status" value="1"/>
</dbReference>
<dbReference type="Proteomes" id="UP000481517">
    <property type="component" value="Unassembled WGS sequence"/>
</dbReference>
<dbReference type="NCBIfam" id="TIGR00553">
    <property type="entry name" value="pabB"/>
    <property type="match status" value="1"/>
</dbReference>
<proteinExistence type="predicted"/>
<dbReference type="Gene3D" id="3.60.120.10">
    <property type="entry name" value="Anthranilate synthase"/>
    <property type="match status" value="1"/>
</dbReference>
<evidence type="ECO:0000256" key="1">
    <source>
        <dbReference type="ARBA" id="ARBA00013139"/>
    </source>
</evidence>
<protein>
    <recommendedName>
        <fullName evidence="1">aminodeoxychorismate synthase</fullName>
        <ecNumber evidence="1">2.6.1.85</ecNumber>
    </recommendedName>
</protein>
<gene>
    <name evidence="6" type="primary">pabB</name>
    <name evidence="6" type="ORF">PSI9734_00912</name>
</gene>
<feature type="domain" description="Anthranilate synthase component I N-terminal" evidence="5">
    <location>
        <begin position="16"/>
        <end position="128"/>
    </location>
</feature>
<dbReference type="InterPro" id="IPR005801">
    <property type="entry name" value="ADC_synthase"/>
</dbReference>